<reference evidence="2 3" key="1">
    <citation type="submission" date="2023-01" db="EMBL/GenBank/DDBJ databases">
        <title>Analysis of 21 Apiospora genomes using comparative genomics revels a genus with tremendous synthesis potential of carbohydrate active enzymes and secondary metabolites.</title>
        <authorList>
            <person name="Sorensen T."/>
        </authorList>
    </citation>
    <scope>NUCLEOTIDE SEQUENCE [LARGE SCALE GENOMIC DNA]</scope>
    <source>
        <strain evidence="2 3">CBS 83171</strain>
    </source>
</reference>
<dbReference type="PANTHER" id="PTHR43695">
    <property type="entry name" value="PUTATIVE (AFU_ORTHOLOGUE AFUA_2G17250)-RELATED"/>
    <property type="match status" value="1"/>
</dbReference>
<dbReference type="Proteomes" id="UP001446871">
    <property type="component" value="Unassembled WGS sequence"/>
</dbReference>
<protein>
    <submittedName>
        <fullName evidence="2">Carbohydrate esterase family 12 protein</fullName>
    </submittedName>
</protein>
<name>A0ABR1TLD5_9PEZI</name>
<organism evidence="2 3">
    <name type="scientific">Apiospora saccharicola</name>
    <dbReference type="NCBI Taxonomy" id="335842"/>
    <lineage>
        <taxon>Eukaryota</taxon>
        <taxon>Fungi</taxon>
        <taxon>Dikarya</taxon>
        <taxon>Ascomycota</taxon>
        <taxon>Pezizomycotina</taxon>
        <taxon>Sordariomycetes</taxon>
        <taxon>Xylariomycetidae</taxon>
        <taxon>Amphisphaeriales</taxon>
        <taxon>Apiosporaceae</taxon>
        <taxon>Apiospora</taxon>
    </lineage>
</organism>
<evidence type="ECO:0000313" key="3">
    <source>
        <dbReference type="Proteomes" id="UP001446871"/>
    </source>
</evidence>
<accession>A0ABR1TLD5</accession>
<sequence>MVTINAIALAALQVPLATSAEAKPCPPCSPKPPAFILAGDSTTAVQSAGGGGWGNGFLSFLRAPPAWGVNKGHNGATTVSFVQGGDWANVTELIDQKNAEGFQVWVTVQFGHNDQKPDKNISLSQFTTNLATLAHTIQSHQAHPILLTPLTRRSFPADSPHSAKDTLHNERLATIAAAARDDPATGATTTLLDLNAASLEYVNRIGSEAAHAYNLKPDDETHLDDWGSVVFGRMVADLLLESEAGKCLGPWIRPNATLSQAIRDGVPA</sequence>
<feature type="chain" id="PRO_5045476739" evidence="1">
    <location>
        <begin position="23"/>
        <end position="268"/>
    </location>
</feature>
<dbReference type="Gene3D" id="3.40.50.1110">
    <property type="entry name" value="SGNH hydrolase"/>
    <property type="match status" value="1"/>
</dbReference>
<dbReference type="EMBL" id="JAQQWM010000009">
    <property type="protein sequence ID" value="KAK8047397.1"/>
    <property type="molecule type" value="Genomic_DNA"/>
</dbReference>
<dbReference type="InterPro" id="IPR037459">
    <property type="entry name" value="RhgT-like"/>
</dbReference>
<dbReference type="SUPFAM" id="SSF52266">
    <property type="entry name" value="SGNH hydrolase"/>
    <property type="match status" value="1"/>
</dbReference>
<dbReference type="Pfam" id="PF00657">
    <property type="entry name" value="Lipase_GDSL"/>
    <property type="match status" value="1"/>
</dbReference>
<dbReference type="PANTHER" id="PTHR43695:SF2">
    <property type="entry name" value="PUTATIVE (AFU_ORTHOLOGUE AFUA_2G17250)-RELATED"/>
    <property type="match status" value="1"/>
</dbReference>
<keyword evidence="3" id="KW-1185">Reference proteome</keyword>
<proteinExistence type="predicted"/>
<comment type="caution">
    <text evidence="2">The sequence shown here is derived from an EMBL/GenBank/DDBJ whole genome shotgun (WGS) entry which is preliminary data.</text>
</comment>
<dbReference type="InterPro" id="IPR001087">
    <property type="entry name" value="GDSL"/>
</dbReference>
<keyword evidence="1" id="KW-0732">Signal</keyword>
<gene>
    <name evidence="2" type="ORF">PG996_015461</name>
</gene>
<feature type="signal peptide" evidence="1">
    <location>
        <begin position="1"/>
        <end position="22"/>
    </location>
</feature>
<evidence type="ECO:0000256" key="1">
    <source>
        <dbReference type="SAM" id="SignalP"/>
    </source>
</evidence>
<dbReference type="InterPro" id="IPR036514">
    <property type="entry name" value="SGNH_hydro_sf"/>
</dbReference>
<evidence type="ECO:0000313" key="2">
    <source>
        <dbReference type="EMBL" id="KAK8047397.1"/>
    </source>
</evidence>